<evidence type="ECO:0000256" key="2">
    <source>
        <dbReference type="SAM" id="MobiDB-lite"/>
    </source>
</evidence>
<reference evidence="5 6" key="1">
    <citation type="journal article" date="2012" name="New Phytol.">
        <title>Insight into trade-off between wood decay and parasitism from the genome of a fungal forest pathogen.</title>
        <authorList>
            <person name="Olson A."/>
            <person name="Aerts A."/>
            <person name="Asiegbu F."/>
            <person name="Belbahri L."/>
            <person name="Bouzid O."/>
            <person name="Broberg A."/>
            <person name="Canback B."/>
            <person name="Coutinho P.M."/>
            <person name="Cullen D."/>
            <person name="Dalman K."/>
            <person name="Deflorio G."/>
            <person name="van Diepen L.T."/>
            <person name="Dunand C."/>
            <person name="Duplessis S."/>
            <person name="Durling M."/>
            <person name="Gonthier P."/>
            <person name="Grimwood J."/>
            <person name="Fossdal C.G."/>
            <person name="Hansson D."/>
            <person name="Henrissat B."/>
            <person name="Hietala A."/>
            <person name="Himmelstrand K."/>
            <person name="Hoffmeister D."/>
            <person name="Hogberg N."/>
            <person name="James T.Y."/>
            <person name="Karlsson M."/>
            <person name="Kohler A."/>
            <person name="Kues U."/>
            <person name="Lee Y.H."/>
            <person name="Lin Y.C."/>
            <person name="Lind M."/>
            <person name="Lindquist E."/>
            <person name="Lombard V."/>
            <person name="Lucas S."/>
            <person name="Lunden K."/>
            <person name="Morin E."/>
            <person name="Murat C."/>
            <person name="Park J."/>
            <person name="Raffaello T."/>
            <person name="Rouze P."/>
            <person name="Salamov A."/>
            <person name="Schmutz J."/>
            <person name="Solheim H."/>
            <person name="Stahlberg J."/>
            <person name="Velez H."/>
            <person name="de Vries R.P."/>
            <person name="Wiebenga A."/>
            <person name="Woodward S."/>
            <person name="Yakovlev I."/>
            <person name="Garbelotto M."/>
            <person name="Martin F."/>
            <person name="Grigoriev I.V."/>
            <person name="Stenlid J."/>
        </authorList>
    </citation>
    <scope>NUCLEOTIDE SEQUENCE [LARGE SCALE GENOMIC DNA]</scope>
    <source>
        <strain evidence="5 6">TC 32-1</strain>
    </source>
</reference>
<dbReference type="STRING" id="747525.W4KN99"/>
<evidence type="ECO:0000313" key="5">
    <source>
        <dbReference type="EMBL" id="ETW87293.1"/>
    </source>
</evidence>
<protein>
    <submittedName>
        <fullName evidence="5">Non-catalytic module family EXPN protein</fullName>
    </submittedName>
</protein>
<evidence type="ECO:0000256" key="3">
    <source>
        <dbReference type="SAM" id="SignalP"/>
    </source>
</evidence>
<dbReference type="GeneID" id="20667080"/>
<dbReference type="Pfam" id="PF03330">
    <property type="entry name" value="DPBB_1"/>
    <property type="match status" value="1"/>
</dbReference>
<feature type="region of interest" description="Disordered" evidence="2">
    <location>
        <begin position="63"/>
        <end position="100"/>
    </location>
</feature>
<dbReference type="InParanoid" id="W4KN99"/>
<dbReference type="InterPro" id="IPR051477">
    <property type="entry name" value="Expansin_CellWall"/>
</dbReference>
<dbReference type="AlphaFoldDB" id="W4KN99"/>
<keyword evidence="1 3" id="KW-0732">Signal</keyword>
<organism evidence="5 6">
    <name type="scientific">Heterobasidion irregulare (strain TC 32-1)</name>
    <dbReference type="NCBI Taxonomy" id="747525"/>
    <lineage>
        <taxon>Eukaryota</taxon>
        <taxon>Fungi</taxon>
        <taxon>Dikarya</taxon>
        <taxon>Basidiomycota</taxon>
        <taxon>Agaricomycotina</taxon>
        <taxon>Agaricomycetes</taxon>
        <taxon>Russulales</taxon>
        <taxon>Bondarzewiaceae</taxon>
        <taxon>Heterobasidion</taxon>
        <taxon>Heterobasidion annosum species complex</taxon>
    </lineage>
</organism>
<dbReference type="KEGG" id="hir:HETIRDRAFT_145414"/>
<dbReference type="EMBL" id="KI925454">
    <property type="protein sequence ID" value="ETW87293.1"/>
    <property type="molecule type" value="Genomic_DNA"/>
</dbReference>
<dbReference type="PANTHER" id="PTHR31836">
    <property type="match status" value="1"/>
</dbReference>
<proteinExistence type="predicted"/>
<keyword evidence="6" id="KW-1185">Reference proteome</keyword>
<gene>
    <name evidence="5" type="ORF">HETIRDRAFT_145414</name>
</gene>
<dbReference type="Gene3D" id="2.40.40.10">
    <property type="entry name" value="RlpA-like domain"/>
    <property type="match status" value="1"/>
</dbReference>
<evidence type="ECO:0000259" key="4">
    <source>
        <dbReference type="Pfam" id="PF03330"/>
    </source>
</evidence>
<dbReference type="Proteomes" id="UP000030671">
    <property type="component" value="Unassembled WGS sequence"/>
</dbReference>
<dbReference type="CDD" id="cd22191">
    <property type="entry name" value="DPBB_RlpA_EXP_N-like"/>
    <property type="match status" value="1"/>
</dbReference>
<evidence type="ECO:0000313" key="6">
    <source>
        <dbReference type="Proteomes" id="UP000030671"/>
    </source>
</evidence>
<feature type="signal peptide" evidence="3">
    <location>
        <begin position="1"/>
        <end position="19"/>
    </location>
</feature>
<accession>W4KN99</accession>
<feature type="chain" id="PRO_5004845523" evidence="3">
    <location>
        <begin position="20"/>
        <end position="208"/>
    </location>
</feature>
<dbReference type="eggNOG" id="ENOG502S6X4">
    <property type="taxonomic scope" value="Eukaryota"/>
</dbReference>
<sequence length="208" mass="21131">MRFFSSTLVVASLAVSALAVAHSSVSGHVHARRCSRRASTSAVASPASSSAAASSAQPVASSSAIHTSSSHSAPAATSSSPAAATPTAVSDSTTGSESYLSGTQTGQGTYYGTGLGACGITNTDTDYIAAVSKLLFDTYPGYAGVNPNNNPVCGKKIKANYQGKSVTITVTDRCEACKITDLDFSPTAFSQIADQSIGRISGMTWNWV</sequence>
<dbReference type="RefSeq" id="XP_009541212.1">
    <property type="nucleotide sequence ID" value="XM_009542917.1"/>
</dbReference>
<dbReference type="PANTHER" id="PTHR31836:SF28">
    <property type="entry name" value="SRCR DOMAIN-CONTAINING PROTEIN-RELATED"/>
    <property type="match status" value="1"/>
</dbReference>
<dbReference type="InterPro" id="IPR009009">
    <property type="entry name" value="RlpA-like_DPBB"/>
</dbReference>
<dbReference type="SUPFAM" id="SSF50685">
    <property type="entry name" value="Barwin-like endoglucanases"/>
    <property type="match status" value="1"/>
</dbReference>
<feature type="domain" description="RlpA-like protein double-psi beta-barrel" evidence="4">
    <location>
        <begin position="105"/>
        <end position="200"/>
    </location>
</feature>
<name>W4KN99_HETIT</name>
<dbReference type="InterPro" id="IPR036908">
    <property type="entry name" value="RlpA-like_sf"/>
</dbReference>
<evidence type="ECO:0000256" key="1">
    <source>
        <dbReference type="ARBA" id="ARBA00022729"/>
    </source>
</evidence>
<dbReference type="OrthoDB" id="623670at2759"/>
<dbReference type="HOGENOM" id="CLU_047639_2_2_1"/>